<name>A0A0F9FBB0_9ZZZZ</name>
<proteinExistence type="predicted"/>
<dbReference type="AlphaFoldDB" id="A0A0F9FBB0"/>
<organism evidence="1">
    <name type="scientific">marine sediment metagenome</name>
    <dbReference type="NCBI Taxonomy" id="412755"/>
    <lineage>
        <taxon>unclassified sequences</taxon>
        <taxon>metagenomes</taxon>
        <taxon>ecological metagenomes</taxon>
    </lineage>
</organism>
<protein>
    <submittedName>
        <fullName evidence="1">Uncharacterized protein</fullName>
    </submittedName>
</protein>
<evidence type="ECO:0000313" key="1">
    <source>
        <dbReference type="EMBL" id="KKL83518.1"/>
    </source>
</evidence>
<comment type="caution">
    <text evidence="1">The sequence shown here is derived from an EMBL/GenBank/DDBJ whole genome shotgun (WGS) entry which is preliminary data.</text>
</comment>
<gene>
    <name evidence="1" type="ORF">LCGC14_1973960</name>
</gene>
<accession>A0A0F9FBB0</accession>
<dbReference type="EMBL" id="LAZR01021961">
    <property type="protein sequence ID" value="KKL83518.1"/>
    <property type="molecule type" value="Genomic_DNA"/>
</dbReference>
<sequence length="41" mass="5055">MEKNKKSIQDIKNKKRLVSWETLDEIFEKFKQLDKTKDENK</sequence>
<reference evidence="1" key="1">
    <citation type="journal article" date="2015" name="Nature">
        <title>Complex archaea that bridge the gap between prokaryotes and eukaryotes.</title>
        <authorList>
            <person name="Spang A."/>
            <person name="Saw J.H."/>
            <person name="Jorgensen S.L."/>
            <person name="Zaremba-Niedzwiedzka K."/>
            <person name="Martijn J."/>
            <person name="Lind A.E."/>
            <person name="van Eijk R."/>
            <person name="Schleper C."/>
            <person name="Guy L."/>
            <person name="Ettema T.J."/>
        </authorList>
    </citation>
    <scope>NUCLEOTIDE SEQUENCE</scope>
</reference>